<dbReference type="InterPro" id="IPR001356">
    <property type="entry name" value="HD"/>
</dbReference>
<organism evidence="4 5">
    <name type="scientific">Coprinellus micaceus</name>
    <name type="common">Glistening ink-cap mushroom</name>
    <name type="synonym">Coprinus micaceus</name>
    <dbReference type="NCBI Taxonomy" id="71717"/>
    <lineage>
        <taxon>Eukaryota</taxon>
        <taxon>Fungi</taxon>
        <taxon>Dikarya</taxon>
        <taxon>Basidiomycota</taxon>
        <taxon>Agaricomycotina</taxon>
        <taxon>Agaricomycetes</taxon>
        <taxon>Agaricomycetidae</taxon>
        <taxon>Agaricales</taxon>
        <taxon>Agaricineae</taxon>
        <taxon>Psathyrellaceae</taxon>
        <taxon>Coprinellus</taxon>
    </lineage>
</organism>
<evidence type="ECO:0000259" key="3">
    <source>
        <dbReference type="PROSITE" id="PS50071"/>
    </source>
</evidence>
<dbReference type="Proteomes" id="UP000298030">
    <property type="component" value="Unassembled WGS sequence"/>
</dbReference>
<evidence type="ECO:0000313" key="5">
    <source>
        <dbReference type="Proteomes" id="UP000298030"/>
    </source>
</evidence>
<comment type="caution">
    <text evidence="4">The sequence shown here is derived from an EMBL/GenBank/DDBJ whole genome shotgun (WGS) entry which is preliminary data.</text>
</comment>
<feature type="domain" description="Homeobox" evidence="3">
    <location>
        <begin position="1"/>
        <end position="63"/>
    </location>
</feature>
<dbReference type="EMBL" id="QPFP01000003">
    <property type="protein sequence ID" value="TEB38116.1"/>
    <property type="molecule type" value="Genomic_DNA"/>
</dbReference>
<sequence length="352" mass="39096">MRQRLPDLAAAILKQFADTYHRVPTSQEARELAAQITQDTAYEITYNSVKKWFYRRRESLRLETFAGEQVRNSSHRVSVPGPKAGQTLQKKAAGGGGARRLTAEGVAVLEKFAIDYGRYPTAAEKKELIEQIQKQSGFQITVEYLKWWFWSHRDEYNLKTVVGSRKELLLRDSVASYGTKHGNPKKSGLTIRLPPRPQSSTLHKPHAISVASSTETSTDNAHDHALSSAQVEVLQALQIRSGQVIEESVVAACAASWAVDKHLVEGWLRGDQFDYAPPTPTSPRTVTPASFSTARFDRGTRGRSQLVVPHQSHLSSGDDNADGDGTIVTQFDELSLERWSQGAEIRDVVSMP</sequence>
<gene>
    <name evidence="4" type="ORF">FA13DRAFT_1725754</name>
</gene>
<dbReference type="GO" id="GO:0005634">
    <property type="term" value="C:nucleus"/>
    <property type="evidence" value="ECO:0007669"/>
    <property type="project" value="UniProtKB-SubCell"/>
</dbReference>
<dbReference type="PROSITE" id="PS50071">
    <property type="entry name" value="HOMEOBOX_2"/>
    <property type="match status" value="1"/>
</dbReference>
<dbReference type="GO" id="GO:0003677">
    <property type="term" value="F:DNA binding"/>
    <property type="evidence" value="ECO:0007669"/>
    <property type="project" value="UniProtKB-UniRule"/>
</dbReference>
<proteinExistence type="predicted"/>
<protein>
    <recommendedName>
        <fullName evidence="3">Homeobox domain-containing protein</fullName>
    </recommendedName>
</protein>
<feature type="DNA-binding region" description="Homeobox" evidence="1">
    <location>
        <begin position="3"/>
        <end position="64"/>
    </location>
</feature>
<dbReference type="AlphaFoldDB" id="A0A4Y7TVA5"/>
<keyword evidence="5" id="KW-1185">Reference proteome</keyword>
<keyword evidence="1" id="KW-0539">Nucleus</keyword>
<accession>A0A4Y7TVA5</accession>
<feature type="region of interest" description="Disordered" evidence="2">
    <location>
        <begin position="73"/>
        <end position="95"/>
    </location>
</feature>
<evidence type="ECO:0000256" key="2">
    <source>
        <dbReference type="SAM" id="MobiDB-lite"/>
    </source>
</evidence>
<keyword evidence="1" id="KW-0238">DNA-binding</keyword>
<reference evidence="4 5" key="1">
    <citation type="journal article" date="2019" name="Nat. Ecol. Evol.">
        <title>Megaphylogeny resolves global patterns of mushroom evolution.</title>
        <authorList>
            <person name="Varga T."/>
            <person name="Krizsan K."/>
            <person name="Foldi C."/>
            <person name="Dima B."/>
            <person name="Sanchez-Garcia M."/>
            <person name="Sanchez-Ramirez S."/>
            <person name="Szollosi G.J."/>
            <person name="Szarkandi J.G."/>
            <person name="Papp V."/>
            <person name="Albert L."/>
            <person name="Andreopoulos W."/>
            <person name="Angelini C."/>
            <person name="Antonin V."/>
            <person name="Barry K.W."/>
            <person name="Bougher N.L."/>
            <person name="Buchanan P."/>
            <person name="Buyck B."/>
            <person name="Bense V."/>
            <person name="Catcheside P."/>
            <person name="Chovatia M."/>
            <person name="Cooper J."/>
            <person name="Damon W."/>
            <person name="Desjardin D."/>
            <person name="Finy P."/>
            <person name="Geml J."/>
            <person name="Haridas S."/>
            <person name="Hughes K."/>
            <person name="Justo A."/>
            <person name="Karasinski D."/>
            <person name="Kautmanova I."/>
            <person name="Kiss B."/>
            <person name="Kocsube S."/>
            <person name="Kotiranta H."/>
            <person name="LaButti K.M."/>
            <person name="Lechner B.E."/>
            <person name="Liimatainen K."/>
            <person name="Lipzen A."/>
            <person name="Lukacs Z."/>
            <person name="Mihaltcheva S."/>
            <person name="Morgado L.N."/>
            <person name="Niskanen T."/>
            <person name="Noordeloos M.E."/>
            <person name="Ohm R.A."/>
            <person name="Ortiz-Santana B."/>
            <person name="Ovrebo C."/>
            <person name="Racz N."/>
            <person name="Riley R."/>
            <person name="Savchenko A."/>
            <person name="Shiryaev A."/>
            <person name="Soop K."/>
            <person name="Spirin V."/>
            <person name="Szebenyi C."/>
            <person name="Tomsovsky M."/>
            <person name="Tulloss R.E."/>
            <person name="Uehling J."/>
            <person name="Grigoriev I.V."/>
            <person name="Vagvolgyi C."/>
            <person name="Papp T."/>
            <person name="Martin F.M."/>
            <person name="Miettinen O."/>
            <person name="Hibbett D.S."/>
            <person name="Nagy L.G."/>
        </authorList>
    </citation>
    <scope>NUCLEOTIDE SEQUENCE [LARGE SCALE GENOMIC DNA]</scope>
    <source>
        <strain evidence="4 5">FP101781</strain>
    </source>
</reference>
<evidence type="ECO:0000313" key="4">
    <source>
        <dbReference type="EMBL" id="TEB38116.1"/>
    </source>
</evidence>
<name>A0A4Y7TVA5_COPMI</name>
<keyword evidence="1" id="KW-0371">Homeobox</keyword>
<dbReference type="OrthoDB" id="3130142at2759"/>
<comment type="subcellular location">
    <subcellularLocation>
        <location evidence="1">Nucleus</location>
    </subcellularLocation>
</comment>
<evidence type="ECO:0000256" key="1">
    <source>
        <dbReference type="PROSITE-ProRule" id="PRU00108"/>
    </source>
</evidence>